<keyword evidence="3 6" id="KW-0812">Transmembrane</keyword>
<evidence type="ECO:0000256" key="4">
    <source>
        <dbReference type="ARBA" id="ARBA00022989"/>
    </source>
</evidence>
<feature type="domain" description="CWH43-like N-terminal" evidence="7">
    <location>
        <begin position="9"/>
        <end position="174"/>
    </location>
</feature>
<dbReference type="EMBL" id="JAAWVQ010061393">
    <property type="protein sequence ID" value="MBN3276613.1"/>
    <property type="molecule type" value="Genomic_DNA"/>
</dbReference>
<evidence type="ECO:0000313" key="9">
    <source>
        <dbReference type="Proteomes" id="UP001166093"/>
    </source>
</evidence>
<evidence type="ECO:0000313" key="8">
    <source>
        <dbReference type="EMBL" id="MBN3276613.1"/>
    </source>
</evidence>
<feature type="transmembrane region" description="Helical" evidence="6">
    <location>
        <begin position="118"/>
        <end position="138"/>
    </location>
</feature>
<accession>A0ABS2XRF8</accession>
<comment type="caution">
    <text evidence="8">The sequence shown here is derived from an EMBL/GenBank/DDBJ whole genome shotgun (WGS) entry which is preliminary data.</text>
</comment>
<dbReference type="InterPro" id="IPR019402">
    <property type="entry name" value="CWH43_N"/>
</dbReference>
<protein>
    <submittedName>
        <fullName evidence="8">DRAM2 protein</fullName>
    </submittedName>
</protein>
<evidence type="ECO:0000256" key="6">
    <source>
        <dbReference type="SAM" id="Phobius"/>
    </source>
</evidence>
<feature type="transmembrane region" description="Helical" evidence="6">
    <location>
        <begin position="94"/>
        <end position="112"/>
    </location>
</feature>
<keyword evidence="4 6" id="KW-1133">Transmembrane helix</keyword>
<dbReference type="Pfam" id="PF10277">
    <property type="entry name" value="Frag1"/>
    <property type="match status" value="1"/>
</dbReference>
<comment type="subcellular location">
    <subcellularLocation>
        <location evidence="1">Endomembrane system</location>
        <topology evidence="1">Multi-pass membrane protein</topology>
    </subcellularLocation>
</comment>
<evidence type="ECO:0000256" key="1">
    <source>
        <dbReference type="ARBA" id="ARBA00004127"/>
    </source>
</evidence>
<feature type="non-terminal residue" evidence="8">
    <location>
        <position position="1"/>
    </location>
</feature>
<name>A0ABS2XRF8_POLSP</name>
<evidence type="ECO:0000256" key="2">
    <source>
        <dbReference type="ARBA" id="ARBA00006565"/>
    </source>
</evidence>
<dbReference type="PANTHER" id="PTHR21324:SF10">
    <property type="entry name" value="DNA DAMAGE-REGULATED AUTOPHAGY MODULATOR PROTEIN 2"/>
    <property type="match status" value="1"/>
</dbReference>
<organism evidence="8 9">
    <name type="scientific">Polyodon spathula</name>
    <name type="common">North American paddlefish</name>
    <name type="synonym">Squalus spathula</name>
    <dbReference type="NCBI Taxonomy" id="7913"/>
    <lineage>
        <taxon>Eukaryota</taxon>
        <taxon>Metazoa</taxon>
        <taxon>Chordata</taxon>
        <taxon>Craniata</taxon>
        <taxon>Vertebrata</taxon>
        <taxon>Euteleostomi</taxon>
        <taxon>Actinopterygii</taxon>
        <taxon>Chondrostei</taxon>
        <taxon>Acipenseriformes</taxon>
        <taxon>Polyodontidae</taxon>
        <taxon>Polyodon</taxon>
    </lineage>
</organism>
<proteinExistence type="inferred from homology"/>
<gene>
    <name evidence="8" type="primary">Dram2</name>
    <name evidence="8" type="ORF">GTO93_0017405</name>
</gene>
<dbReference type="Proteomes" id="UP001166093">
    <property type="component" value="Unassembled WGS sequence"/>
</dbReference>
<keyword evidence="9" id="KW-1185">Reference proteome</keyword>
<feature type="transmembrane region" description="Helical" evidence="6">
    <location>
        <begin position="150"/>
        <end position="171"/>
    </location>
</feature>
<reference evidence="8" key="1">
    <citation type="journal article" date="2021" name="Cell">
        <title>Tracing the genetic footprints of vertebrate landing in non-teleost ray-finned fishes.</title>
        <authorList>
            <person name="Bi X."/>
            <person name="Wang K."/>
            <person name="Yang L."/>
            <person name="Pan H."/>
            <person name="Jiang H."/>
            <person name="Wei Q."/>
            <person name="Fang M."/>
            <person name="Yu H."/>
            <person name="Zhu C."/>
            <person name="Cai Y."/>
            <person name="He Y."/>
            <person name="Gan X."/>
            <person name="Zeng H."/>
            <person name="Yu D."/>
            <person name="Zhu Y."/>
            <person name="Jiang H."/>
            <person name="Qiu Q."/>
            <person name="Yang H."/>
            <person name="Zhang Y.E."/>
            <person name="Wang W."/>
            <person name="Zhu M."/>
            <person name="He S."/>
            <person name="Zhang G."/>
        </authorList>
    </citation>
    <scope>NUCLEOTIDE SEQUENCE</scope>
    <source>
        <strain evidence="8">Pddl_001</strain>
    </source>
</reference>
<feature type="non-terminal residue" evidence="8">
    <location>
        <position position="201"/>
    </location>
</feature>
<evidence type="ECO:0000256" key="5">
    <source>
        <dbReference type="ARBA" id="ARBA00023136"/>
    </source>
</evidence>
<evidence type="ECO:0000256" key="3">
    <source>
        <dbReference type="ARBA" id="ARBA00022692"/>
    </source>
</evidence>
<comment type="similarity">
    <text evidence="2">Belongs to the DRAM/TMEM150 family.</text>
</comment>
<dbReference type="PANTHER" id="PTHR21324">
    <property type="entry name" value="FASTING-INDUCIBLE INTEGRAL MEMBRANE PROTEIN TM6P1-RELATED"/>
    <property type="match status" value="1"/>
</dbReference>
<evidence type="ECO:0000259" key="7">
    <source>
        <dbReference type="Pfam" id="PF10277"/>
    </source>
</evidence>
<feature type="transmembrane region" description="Helical" evidence="6">
    <location>
        <begin position="7"/>
        <end position="35"/>
    </location>
</feature>
<sequence>MWWFQQGLCFLPAATVVWASATFIFSYITAVVLRHVDPLVPYISDTGAMPPERCVFGIMLNISSFLGVATVYVRYKQVMALNPDKPRLLKLNTAGLVLGLISSFGLCIVANFQKNTMISMHLVGAILTFGIGTLYILFQTIISHKMQPHIHGMGVFWVRLCLGLWCLASIVTSILPALVNLTALLGPVSEATAGLLSTPKR</sequence>
<keyword evidence="5 6" id="KW-0472">Membrane</keyword>
<dbReference type="InterPro" id="IPR050911">
    <property type="entry name" value="DRAM/TMEM150_Autophagy_Mod"/>
</dbReference>
<feature type="transmembrane region" description="Helical" evidence="6">
    <location>
        <begin position="55"/>
        <end position="73"/>
    </location>
</feature>